<name>A0A0Q0YSY0_9CORY</name>
<evidence type="ECO:0000313" key="3">
    <source>
        <dbReference type="Proteomes" id="UP000050517"/>
    </source>
</evidence>
<feature type="region of interest" description="Disordered" evidence="1">
    <location>
        <begin position="151"/>
        <end position="174"/>
    </location>
</feature>
<feature type="compositionally biased region" description="Basic and acidic residues" evidence="1">
    <location>
        <begin position="153"/>
        <end position="166"/>
    </location>
</feature>
<comment type="caution">
    <text evidence="2">The sequence shown here is derived from an EMBL/GenBank/DDBJ whole genome shotgun (WGS) entry which is preliminary data.</text>
</comment>
<organism evidence="2 3">
    <name type="scientific">Corynebacterium oculi</name>
    <dbReference type="NCBI Taxonomy" id="1544416"/>
    <lineage>
        <taxon>Bacteria</taxon>
        <taxon>Bacillati</taxon>
        <taxon>Actinomycetota</taxon>
        <taxon>Actinomycetes</taxon>
        <taxon>Mycobacteriales</taxon>
        <taxon>Corynebacteriaceae</taxon>
        <taxon>Corynebacterium</taxon>
    </lineage>
</organism>
<gene>
    <name evidence="2" type="ORF">Cocul_00649</name>
</gene>
<accession>A0A0Q0YSY0</accession>
<dbReference type="PATRIC" id="fig|1544416.3.peg.650"/>
<dbReference type="RefSeq" id="WP_055121824.1">
    <property type="nucleotide sequence ID" value="NZ_LKST01000001.1"/>
</dbReference>
<evidence type="ECO:0008006" key="4">
    <source>
        <dbReference type="Google" id="ProtNLM"/>
    </source>
</evidence>
<dbReference type="AlphaFoldDB" id="A0A0Q0YSY0"/>
<dbReference type="EMBL" id="LKST01000001">
    <property type="protein sequence ID" value="KQB85503.1"/>
    <property type="molecule type" value="Genomic_DNA"/>
</dbReference>
<reference evidence="2 3" key="1">
    <citation type="submission" date="2015-10" db="EMBL/GenBank/DDBJ databases">
        <title>Corynebacteirum lowii and Corynebacterium oculi species nova, derived from human clinical disease and and emended description of Corynebacterium mastiditis.</title>
        <authorList>
            <person name="Bernard K."/>
            <person name="Pacheco A.L."/>
            <person name="Mcdougall C."/>
            <person name="Burtx T."/>
            <person name="Weibe D."/>
            <person name="Tyler S."/>
            <person name="Olson A.B."/>
            <person name="Cnockaert M."/>
            <person name="Eguchi H."/>
            <person name="Kuwahara T."/>
            <person name="Nakayama-Imaohji H."/>
            <person name="Boudewijins M."/>
            <person name="Van Hoecke F."/>
            <person name="Bernier A.-M."/>
            <person name="Vandamme P."/>
        </authorList>
    </citation>
    <scope>NUCLEOTIDE SEQUENCE [LARGE SCALE GENOMIC DNA]</scope>
    <source>
        <strain evidence="2 3">NML 130210</strain>
    </source>
</reference>
<evidence type="ECO:0000313" key="2">
    <source>
        <dbReference type="EMBL" id="KQB85503.1"/>
    </source>
</evidence>
<dbReference type="InterPro" id="IPR019660">
    <property type="entry name" value="Put_sensory_transdc_reg_YbjN"/>
</dbReference>
<dbReference type="Proteomes" id="UP000050517">
    <property type="component" value="Unassembled WGS sequence"/>
</dbReference>
<dbReference type="OrthoDB" id="3255720at2"/>
<sequence>MTHPEHDTPIAPVSEHTVVDILEAENLDYRLQQDPTPMVRTGFINAAVSFAIEGDYLLCDSMWRGQVDAQRAATALAAVNEWNLTQLTPTLRFFESTPGTLAFSACRRLHIAQGLSRNQAGAFVMSTLDSIVACFQWLEAQFPEAITWEQGDDEHTHDGHDDRPGQADDAEEEK</sequence>
<keyword evidence="3" id="KW-1185">Reference proteome</keyword>
<protein>
    <recommendedName>
        <fullName evidence="4">Bacterial sensory transduction regulator</fullName>
    </recommendedName>
</protein>
<proteinExistence type="predicted"/>
<dbReference type="STRING" id="1544416.Cocul_00649"/>
<evidence type="ECO:0000256" key="1">
    <source>
        <dbReference type="SAM" id="MobiDB-lite"/>
    </source>
</evidence>
<dbReference type="Pfam" id="PF10722">
    <property type="entry name" value="YbjN"/>
    <property type="match status" value="1"/>
</dbReference>